<protein>
    <submittedName>
        <fullName evidence="3">Methyl-accepting chemotaxis protein 4</fullName>
    </submittedName>
</protein>
<sequence>MKKVLGNISLNYLIGTIVFLGLISMMLIGFTGYTGINNINQRVNSMYHDAIIPSQQASDINHKFMNIRVESLRMLEMGYNPSIANNINRLDRELREQISEYLEAIDDETDRSSTIFANSMQLYDQYMEIWQELQEKLMAGEEIITSEQFTLDTRGNSILNNLNYILVHNKEQAELLNEESAAIYDENNKSLIRIFIIGAALLLLFSLIIIKTFRSSIQEMLEVYEQIATGDLSVSIDTTGKNEFGMMKKTLAQTVENFSKMLKNIKENSHQNSDSAHTLSAICQQMTAAAQEVAEAVQEVAKGSNDQTQELEMVKDILNDFSEALEKVVYNVGAIHTSTKQTDAMILQGNEKLRHLVNSTENISTSFHQVSSNVTSLNEKISKISDITELINSVSEQTNLLALNAAIEAARAGEAGKGFAVVADEIRKLADQSQRSSQNINELLMDITTDREKITYVTADGIQNLQTQERVVEETINSFKEILHNIEGILPKIENVSGDIQDVNQNKNHVISNVEAVLKISEENAAVAQHIASSSEEMSASVEEVASTAQTLSTMTVSMQEEMGQFVLSEG</sequence>
<dbReference type="AlphaFoldDB" id="A0A0D8IF42"/>
<dbReference type="Proteomes" id="UP000035704">
    <property type="component" value="Chromosome"/>
</dbReference>
<dbReference type="STRING" id="84022.CACET_c03780"/>
<dbReference type="Gene3D" id="1.10.287.950">
    <property type="entry name" value="Methyl-accepting chemotaxis protein"/>
    <property type="match status" value="1"/>
</dbReference>
<dbReference type="PANTHER" id="PTHR32089">
    <property type="entry name" value="METHYL-ACCEPTING CHEMOTAXIS PROTEIN MCPB"/>
    <property type="match status" value="1"/>
</dbReference>
<dbReference type="InterPro" id="IPR024478">
    <property type="entry name" value="HlyB_4HB_MCP"/>
</dbReference>
<dbReference type="GO" id="GO:0016020">
    <property type="term" value="C:membrane"/>
    <property type="evidence" value="ECO:0007669"/>
    <property type="project" value="InterPro"/>
</dbReference>
<proteinExistence type="inferred from homology"/>
<gene>
    <name evidence="3" type="primary">mcp41</name>
    <name evidence="3" type="ORF">CACET_c03780</name>
</gene>
<evidence type="ECO:0000256" key="2">
    <source>
        <dbReference type="ARBA" id="ARBA00029447"/>
    </source>
</evidence>
<dbReference type="PROSITE" id="PS50111">
    <property type="entry name" value="CHEMOTAXIS_TRANSDUC_2"/>
    <property type="match status" value="1"/>
</dbReference>
<dbReference type="PROSITE" id="PS50885">
    <property type="entry name" value="HAMP"/>
    <property type="match status" value="1"/>
</dbReference>
<dbReference type="SMART" id="SM00283">
    <property type="entry name" value="MA"/>
    <property type="match status" value="1"/>
</dbReference>
<dbReference type="SUPFAM" id="SSF58104">
    <property type="entry name" value="Methyl-accepting chemotaxis protein (MCP) signaling domain"/>
    <property type="match status" value="1"/>
</dbReference>
<evidence type="ECO:0000313" key="3">
    <source>
        <dbReference type="EMBL" id="AKL93894.1"/>
    </source>
</evidence>
<dbReference type="CDD" id="cd06225">
    <property type="entry name" value="HAMP"/>
    <property type="match status" value="1"/>
</dbReference>
<dbReference type="OrthoDB" id="369336at2"/>
<dbReference type="KEGG" id="cace:CACET_c03780"/>
<evidence type="ECO:0000313" key="4">
    <source>
        <dbReference type="Proteomes" id="UP000035704"/>
    </source>
</evidence>
<dbReference type="PATRIC" id="fig|84022.5.peg.1716"/>
<dbReference type="PANTHER" id="PTHR32089:SF112">
    <property type="entry name" value="LYSOZYME-LIKE PROTEIN-RELATED"/>
    <property type="match status" value="1"/>
</dbReference>
<comment type="similarity">
    <text evidence="2">Belongs to the methyl-accepting chemotaxis (MCP) protein family.</text>
</comment>
<dbReference type="GO" id="GO:0007165">
    <property type="term" value="P:signal transduction"/>
    <property type="evidence" value="ECO:0007669"/>
    <property type="project" value="UniProtKB-KW"/>
</dbReference>
<keyword evidence="4" id="KW-1185">Reference proteome</keyword>
<reference evidence="3 4" key="1">
    <citation type="submission" date="2014-10" db="EMBL/GenBank/DDBJ databases">
        <title>Genome sequence of Clostridium aceticum DSM 1496.</title>
        <authorList>
            <person name="Poehlein A."/>
            <person name="Schiel-Bengelsdorf B."/>
            <person name="Gottschalk G."/>
            <person name="Duerre P."/>
            <person name="Daniel R."/>
        </authorList>
    </citation>
    <scope>NUCLEOTIDE SEQUENCE [LARGE SCALE GENOMIC DNA]</scope>
    <source>
        <strain evidence="3 4">DSM 1496</strain>
    </source>
</reference>
<dbReference type="EMBL" id="CP009687">
    <property type="protein sequence ID" value="AKL93894.1"/>
    <property type="molecule type" value="Genomic_DNA"/>
</dbReference>
<dbReference type="Pfam" id="PF00015">
    <property type="entry name" value="MCPsignal"/>
    <property type="match status" value="1"/>
</dbReference>
<dbReference type="Pfam" id="PF12729">
    <property type="entry name" value="4HB_MCP_1"/>
    <property type="match status" value="1"/>
</dbReference>
<organism evidence="3 4">
    <name type="scientific">Clostridium aceticum</name>
    <dbReference type="NCBI Taxonomy" id="84022"/>
    <lineage>
        <taxon>Bacteria</taxon>
        <taxon>Bacillati</taxon>
        <taxon>Bacillota</taxon>
        <taxon>Clostridia</taxon>
        <taxon>Eubacteriales</taxon>
        <taxon>Clostridiaceae</taxon>
        <taxon>Clostridium</taxon>
    </lineage>
</organism>
<dbReference type="InterPro" id="IPR003660">
    <property type="entry name" value="HAMP_dom"/>
</dbReference>
<accession>A0A0D8IF42</accession>
<dbReference type="RefSeq" id="WP_044823225.1">
    <property type="nucleotide sequence ID" value="NZ_CP009687.1"/>
</dbReference>
<dbReference type="Pfam" id="PF00672">
    <property type="entry name" value="HAMP"/>
    <property type="match status" value="1"/>
</dbReference>
<evidence type="ECO:0000256" key="1">
    <source>
        <dbReference type="ARBA" id="ARBA00023224"/>
    </source>
</evidence>
<name>A0A0D8IF42_9CLOT</name>
<dbReference type="InterPro" id="IPR004089">
    <property type="entry name" value="MCPsignal_dom"/>
</dbReference>
<keyword evidence="1" id="KW-0807">Transducer</keyword>